<dbReference type="GO" id="GO:0000271">
    <property type="term" value="P:polysaccharide biosynthetic process"/>
    <property type="evidence" value="ECO:0007669"/>
    <property type="project" value="TreeGrafter"/>
</dbReference>
<sequence length="197" mass="22452">MPEQNAETSSIQVTNLDSVVLLRGLAALAVCFFHFVKGFFPDDHTFRAITSFGWLGVESFFVISGFVIPIAMHRGGYTIDCYGRFMLKRWLRLAPPYLVSILVVIVLHHLSAMVPGFQGEPFTISCQNLGSHFFYLNGFLSLTWLNPVYWTLAIELQYYFAIALCYPVLFHRKLVLRLSAYVMLFGLSFLPWSHPLA</sequence>
<evidence type="ECO:0000313" key="4">
    <source>
        <dbReference type="Proteomes" id="UP000316213"/>
    </source>
</evidence>
<organism evidence="3 4">
    <name type="scientific">Neorhodopirellula pilleata</name>
    <dbReference type="NCBI Taxonomy" id="2714738"/>
    <lineage>
        <taxon>Bacteria</taxon>
        <taxon>Pseudomonadati</taxon>
        <taxon>Planctomycetota</taxon>
        <taxon>Planctomycetia</taxon>
        <taxon>Pirellulales</taxon>
        <taxon>Pirellulaceae</taxon>
        <taxon>Neorhodopirellula</taxon>
    </lineage>
</organism>
<keyword evidence="1" id="KW-0812">Transmembrane</keyword>
<keyword evidence="3" id="KW-0012">Acyltransferase</keyword>
<accession>A0A5C6A8E2</accession>
<name>A0A5C6A8E2_9BACT</name>
<dbReference type="Pfam" id="PF01757">
    <property type="entry name" value="Acyl_transf_3"/>
    <property type="match status" value="1"/>
</dbReference>
<reference evidence="3 4" key="1">
    <citation type="submission" date="2019-02" db="EMBL/GenBank/DDBJ databases">
        <title>Deep-cultivation of Planctomycetes and their phenomic and genomic characterization uncovers novel biology.</title>
        <authorList>
            <person name="Wiegand S."/>
            <person name="Jogler M."/>
            <person name="Boedeker C."/>
            <person name="Pinto D."/>
            <person name="Vollmers J."/>
            <person name="Rivas-Marin E."/>
            <person name="Kohn T."/>
            <person name="Peeters S.H."/>
            <person name="Heuer A."/>
            <person name="Rast P."/>
            <person name="Oberbeckmann S."/>
            <person name="Bunk B."/>
            <person name="Jeske O."/>
            <person name="Meyerdierks A."/>
            <person name="Storesund J.E."/>
            <person name="Kallscheuer N."/>
            <person name="Luecker S."/>
            <person name="Lage O.M."/>
            <person name="Pohl T."/>
            <person name="Merkel B.J."/>
            <person name="Hornburger P."/>
            <person name="Mueller R.-W."/>
            <person name="Bruemmer F."/>
            <person name="Labrenz M."/>
            <person name="Spormann A.M."/>
            <person name="Op Den Camp H."/>
            <person name="Overmann J."/>
            <person name="Amann R."/>
            <person name="Jetten M.S.M."/>
            <person name="Mascher T."/>
            <person name="Medema M.H."/>
            <person name="Devos D.P."/>
            <person name="Kaster A.-K."/>
            <person name="Ovreas L."/>
            <person name="Rohde M."/>
            <person name="Galperin M.Y."/>
            <person name="Jogler C."/>
        </authorList>
    </citation>
    <scope>NUCLEOTIDE SEQUENCE [LARGE SCALE GENOMIC DNA]</scope>
    <source>
        <strain evidence="3 4">Pla100</strain>
    </source>
</reference>
<feature type="domain" description="Acyltransferase 3" evidence="2">
    <location>
        <begin position="21"/>
        <end position="194"/>
    </location>
</feature>
<dbReference type="InterPro" id="IPR050879">
    <property type="entry name" value="Acyltransferase_3"/>
</dbReference>
<keyword evidence="1" id="KW-1133">Transmembrane helix</keyword>
<protein>
    <submittedName>
        <fullName evidence="3">Acyltransferase family protein</fullName>
    </submittedName>
</protein>
<keyword evidence="4" id="KW-1185">Reference proteome</keyword>
<dbReference type="PANTHER" id="PTHR23028:SF131">
    <property type="entry name" value="BLR2367 PROTEIN"/>
    <property type="match status" value="1"/>
</dbReference>
<evidence type="ECO:0000259" key="2">
    <source>
        <dbReference type="Pfam" id="PF01757"/>
    </source>
</evidence>
<feature type="transmembrane region" description="Helical" evidence="1">
    <location>
        <begin position="93"/>
        <end position="111"/>
    </location>
</feature>
<feature type="transmembrane region" description="Helical" evidence="1">
    <location>
        <begin position="174"/>
        <end position="192"/>
    </location>
</feature>
<dbReference type="AlphaFoldDB" id="A0A5C6A8E2"/>
<dbReference type="Proteomes" id="UP000316213">
    <property type="component" value="Unassembled WGS sequence"/>
</dbReference>
<evidence type="ECO:0000313" key="3">
    <source>
        <dbReference type="EMBL" id="TWT96282.1"/>
    </source>
</evidence>
<keyword evidence="1" id="KW-0472">Membrane</keyword>
<dbReference type="EMBL" id="SJPM01000005">
    <property type="protein sequence ID" value="TWT96282.1"/>
    <property type="molecule type" value="Genomic_DNA"/>
</dbReference>
<dbReference type="InterPro" id="IPR002656">
    <property type="entry name" value="Acyl_transf_3_dom"/>
</dbReference>
<dbReference type="GO" id="GO:0016747">
    <property type="term" value="F:acyltransferase activity, transferring groups other than amino-acyl groups"/>
    <property type="evidence" value="ECO:0007669"/>
    <property type="project" value="InterPro"/>
</dbReference>
<feature type="transmembrane region" description="Helical" evidence="1">
    <location>
        <begin position="52"/>
        <end position="72"/>
    </location>
</feature>
<keyword evidence="3" id="KW-0808">Transferase</keyword>
<dbReference type="RefSeq" id="WP_146578230.1">
    <property type="nucleotide sequence ID" value="NZ_SJPM01000005.1"/>
</dbReference>
<gene>
    <name evidence="3" type="ORF">Pla100_27590</name>
</gene>
<dbReference type="PANTHER" id="PTHR23028">
    <property type="entry name" value="ACETYLTRANSFERASE"/>
    <property type="match status" value="1"/>
</dbReference>
<comment type="caution">
    <text evidence="3">The sequence shown here is derived from an EMBL/GenBank/DDBJ whole genome shotgun (WGS) entry which is preliminary data.</text>
</comment>
<evidence type="ECO:0000256" key="1">
    <source>
        <dbReference type="SAM" id="Phobius"/>
    </source>
</evidence>
<dbReference type="GO" id="GO:0016020">
    <property type="term" value="C:membrane"/>
    <property type="evidence" value="ECO:0007669"/>
    <property type="project" value="TreeGrafter"/>
</dbReference>
<feature type="transmembrane region" description="Helical" evidence="1">
    <location>
        <begin position="20"/>
        <end position="40"/>
    </location>
</feature>
<feature type="transmembrane region" description="Helical" evidence="1">
    <location>
        <begin position="148"/>
        <end position="169"/>
    </location>
</feature>
<proteinExistence type="predicted"/>
<dbReference type="OrthoDB" id="9796461at2"/>